<evidence type="ECO:0000313" key="2">
    <source>
        <dbReference type="EMBL" id="AVP97552.1"/>
    </source>
</evidence>
<reference evidence="2 3" key="1">
    <citation type="submission" date="2018-03" db="EMBL/GenBank/DDBJ databases">
        <title>Ahniella affigens gen. nov., sp. nov., a gammaproteobacterium isolated from sandy soil near a stream.</title>
        <authorList>
            <person name="Ko Y."/>
            <person name="Kim J.-H."/>
        </authorList>
    </citation>
    <scope>NUCLEOTIDE SEQUENCE [LARGE SCALE GENOMIC DNA]</scope>
    <source>
        <strain evidence="2 3">D13</strain>
    </source>
</reference>
<reference evidence="2 3" key="2">
    <citation type="submission" date="2018-03" db="EMBL/GenBank/DDBJ databases">
        <authorList>
            <person name="Keele B.F."/>
        </authorList>
    </citation>
    <scope>NUCLEOTIDE SEQUENCE [LARGE SCALE GENOMIC DNA]</scope>
    <source>
        <strain evidence="2 3">D13</strain>
    </source>
</reference>
<dbReference type="OrthoDB" id="9864193at2"/>
<dbReference type="KEGG" id="xba:C7S18_10245"/>
<sequence>MNIGYKILAVAILSTLGVKESRAASDYTDEQLAQIAALLDRVRAEVRVELKAEVREEVLSELAASNAITGRPEVPESGHPEAADGRSTADSSSLDGAREAQLSALLATRESKSRFVANAFLMDGSSAPLERENGPASTGLELLASTDDTRATFKYAAELSYAYQNGVKSFTTSALTLSAPLSEAADGITEIATLDGLANSTEIGVSFSRWYVKEIGEVFDIKTADAICKAAGIDTSVLGTPCDTAAVMEGLANEGKLDEYPRLKALFYDPSRWDREAFRWTWGLSGRVGYESFDFFGPDLEEISSSENPWSVNGYFGWVPPNSTRFYSLGATIQNAYKPADEATACTNSEMPVLECVTGSLAAPTEKRKHLMYLEARGQVSGIGYALRATHDLKSDASGLDLPIYLFKDPEGSLNAGIRLGWTSTDQGSVGLFIGSPFSLF</sequence>
<dbReference type="EMBL" id="CP027860">
    <property type="protein sequence ID" value="AVP97552.1"/>
    <property type="molecule type" value="Genomic_DNA"/>
</dbReference>
<evidence type="ECO:0000313" key="3">
    <source>
        <dbReference type="Proteomes" id="UP000241074"/>
    </source>
</evidence>
<name>A0A2P1PRU9_9GAMM</name>
<evidence type="ECO:0000256" key="1">
    <source>
        <dbReference type="SAM" id="MobiDB-lite"/>
    </source>
</evidence>
<dbReference type="RefSeq" id="WP_106891473.1">
    <property type="nucleotide sequence ID" value="NZ_CP027860.1"/>
</dbReference>
<feature type="region of interest" description="Disordered" evidence="1">
    <location>
        <begin position="66"/>
        <end position="94"/>
    </location>
</feature>
<protein>
    <submittedName>
        <fullName evidence="2">Uncharacterized protein</fullName>
    </submittedName>
</protein>
<proteinExistence type="predicted"/>
<accession>A0A2P1PRU9</accession>
<gene>
    <name evidence="2" type="ORF">C7S18_10245</name>
</gene>
<keyword evidence="3" id="KW-1185">Reference proteome</keyword>
<organism evidence="2 3">
    <name type="scientific">Ahniella affigens</name>
    <dbReference type="NCBI Taxonomy" id="2021234"/>
    <lineage>
        <taxon>Bacteria</taxon>
        <taxon>Pseudomonadati</taxon>
        <taxon>Pseudomonadota</taxon>
        <taxon>Gammaproteobacteria</taxon>
        <taxon>Lysobacterales</taxon>
        <taxon>Rhodanobacteraceae</taxon>
        <taxon>Ahniella</taxon>
    </lineage>
</organism>
<feature type="compositionally biased region" description="Basic and acidic residues" evidence="1">
    <location>
        <begin position="73"/>
        <end position="84"/>
    </location>
</feature>
<dbReference type="Proteomes" id="UP000241074">
    <property type="component" value="Chromosome"/>
</dbReference>
<dbReference type="AlphaFoldDB" id="A0A2P1PRU9"/>